<dbReference type="RefSeq" id="WP_071455444.1">
    <property type="nucleotide sequence ID" value="NZ_CP017675.1"/>
</dbReference>
<dbReference type="PROSITE" id="PS51445">
    <property type="entry name" value="PBS_LINKER"/>
    <property type="match status" value="1"/>
</dbReference>
<dbReference type="STRING" id="1188229.GlitD10_2759"/>
<keyword evidence="3" id="KW-0042">Antenna complex</keyword>
<dbReference type="SMART" id="SM01094">
    <property type="entry name" value="CpcD"/>
    <property type="match status" value="1"/>
</dbReference>
<dbReference type="Gene3D" id="1.10.3130.20">
    <property type="entry name" value="Phycobilisome linker domain"/>
    <property type="match status" value="1"/>
</dbReference>
<evidence type="ECO:0000256" key="7">
    <source>
        <dbReference type="PROSITE-ProRule" id="PRU00775"/>
    </source>
</evidence>
<dbReference type="InterPro" id="IPR008213">
    <property type="entry name" value="CpcD-like_dom"/>
</dbReference>
<dbReference type="GO" id="GO:0030089">
    <property type="term" value="C:phycobilisome"/>
    <property type="evidence" value="ECO:0007669"/>
    <property type="project" value="UniProtKB-UniRule"/>
</dbReference>
<evidence type="ECO:0000259" key="8">
    <source>
        <dbReference type="PROSITE" id="PS51441"/>
    </source>
</evidence>
<dbReference type="PROSITE" id="PS51441">
    <property type="entry name" value="CPCD_LIKE"/>
    <property type="match status" value="1"/>
</dbReference>
<keyword evidence="4 7" id="KW-0605">Phycobilisome</keyword>
<dbReference type="GO" id="GO:0015979">
    <property type="term" value="P:photosynthesis"/>
    <property type="evidence" value="ECO:0007669"/>
    <property type="project" value="UniProtKB-KW"/>
</dbReference>
<evidence type="ECO:0000313" key="11">
    <source>
        <dbReference type="Proteomes" id="UP000180235"/>
    </source>
</evidence>
<comment type="subcellular location">
    <subcellularLocation>
        <location evidence="1">Cellular thylakoid membrane</location>
        <topology evidence="1">Peripheral membrane protein</topology>
        <orientation evidence="1">Cytoplasmic side</orientation>
    </subcellularLocation>
</comment>
<dbReference type="OrthoDB" id="420396at2"/>
<dbReference type="PANTHER" id="PTHR34011">
    <property type="entry name" value="PHYCOBILISOME 32.1 KDA LINKER POLYPEPTIDE, PHYCOCYANIN-ASSOCIATED, ROD 2-RELATED"/>
    <property type="match status" value="1"/>
</dbReference>
<evidence type="ECO:0000256" key="4">
    <source>
        <dbReference type="ARBA" id="ARBA00022738"/>
    </source>
</evidence>
<evidence type="ECO:0000256" key="2">
    <source>
        <dbReference type="ARBA" id="ARBA00022531"/>
    </source>
</evidence>
<gene>
    <name evidence="10" type="primary">cpcC-2</name>
    <name evidence="10" type="ORF">GlitD10_2759</name>
</gene>
<keyword evidence="6" id="KW-0472">Membrane</keyword>
<keyword evidence="2" id="KW-0602">Photosynthesis</keyword>
<comment type="similarity">
    <text evidence="7">Belongs to the phycobilisome linker protein family.</text>
</comment>
<dbReference type="PIRSF" id="PIRSF005898">
    <property type="entry name" value="Phycobilisome_CpeC/CpcI"/>
    <property type="match status" value="1"/>
</dbReference>
<sequence length="283" mass="32417">MTQSTSAQNLGITDFSPQERIEWRNAGDTDLVIRAVYRQVLGNDYLMKSERLAYAESQLRNGNVTVREFVRAVAKSELYKQKFFYPNANNRFIELNYKHLLGRAPYDQSEISFHLDLYHNQGYNAEIDSYIDSPEYQASFWENIVPTYRGFWTQPGQKIVGFSRMFRLYRGYANSDRSQLEQSSPRLNWELAQNKASTVVGPAGVNDAWAYRAPQNALTQSRQGPPLGQDGRIYRVEVAALSGPGYPKVRRVTTSFLVPYDQLLQRMQQIHRQGGRIAGITPA</sequence>
<dbReference type="KEGG" id="glt:GlitD10_2759"/>
<dbReference type="AlphaFoldDB" id="A0A1J0AGP1"/>
<feature type="domain" description="PBS-linker" evidence="9">
    <location>
        <begin position="1"/>
        <end position="177"/>
    </location>
</feature>
<dbReference type="InterPro" id="IPR001297">
    <property type="entry name" value="PBS_linker_dom"/>
</dbReference>
<dbReference type="Pfam" id="PF00427">
    <property type="entry name" value="PBS_linker_poly"/>
    <property type="match status" value="1"/>
</dbReference>
<dbReference type="PANTHER" id="PTHR34011:SF6">
    <property type="entry name" value="PHYCOBILIPROTEIN APCE"/>
    <property type="match status" value="1"/>
</dbReference>
<protein>
    <submittedName>
        <fullName evidence="10">Phycocyanin-associated rod linker protein</fullName>
    </submittedName>
</protein>
<dbReference type="Proteomes" id="UP000180235">
    <property type="component" value="Chromosome"/>
</dbReference>
<evidence type="ECO:0000256" key="3">
    <source>
        <dbReference type="ARBA" id="ARBA00022549"/>
    </source>
</evidence>
<proteinExistence type="inferred from homology"/>
<evidence type="ECO:0000259" key="9">
    <source>
        <dbReference type="PROSITE" id="PS51445"/>
    </source>
</evidence>
<organism evidence="10 11">
    <name type="scientific">Gloeomargarita lithophora Alchichica-D10</name>
    <dbReference type="NCBI Taxonomy" id="1188229"/>
    <lineage>
        <taxon>Bacteria</taxon>
        <taxon>Bacillati</taxon>
        <taxon>Cyanobacteriota</taxon>
        <taxon>Cyanophyceae</taxon>
        <taxon>Gloeomargaritales</taxon>
        <taxon>Gloeomargaritaceae</taxon>
        <taxon>Gloeomargarita</taxon>
    </lineage>
</organism>
<dbReference type="GO" id="GO:0031676">
    <property type="term" value="C:plasma membrane-derived thylakoid membrane"/>
    <property type="evidence" value="ECO:0007669"/>
    <property type="project" value="UniProtKB-SubCell"/>
</dbReference>
<reference evidence="10 11" key="1">
    <citation type="submission" date="2016-10" db="EMBL/GenBank/DDBJ databases">
        <title>Description of Gloeomargarita lithophora gen. nov., sp. nov., a thylakoid-bearing basal-branching cyanobacterium with intracellular carbonates, and proposal for Gloeomargaritales ord. nov.</title>
        <authorList>
            <person name="Moreira D."/>
            <person name="Tavera R."/>
            <person name="Benzerara K."/>
            <person name="Skouri-Panet F."/>
            <person name="Couradeau E."/>
            <person name="Gerard E."/>
            <person name="Loussert C."/>
            <person name="Novelo E."/>
            <person name="Zivanovic Y."/>
            <person name="Lopez-Garcia P."/>
        </authorList>
    </citation>
    <scope>NUCLEOTIDE SEQUENCE [LARGE SCALE GENOMIC DNA]</scope>
    <source>
        <strain evidence="10 11">D10</strain>
    </source>
</reference>
<name>A0A1J0AGP1_9CYAN</name>
<evidence type="ECO:0000256" key="6">
    <source>
        <dbReference type="ARBA" id="ARBA00023136"/>
    </source>
</evidence>
<dbReference type="InterPro" id="IPR016470">
    <property type="entry name" value="Phycobilisome"/>
</dbReference>
<dbReference type="Pfam" id="PF01383">
    <property type="entry name" value="CpcD"/>
    <property type="match status" value="1"/>
</dbReference>
<dbReference type="EMBL" id="CP017675">
    <property type="protein sequence ID" value="APB35102.1"/>
    <property type="molecule type" value="Genomic_DNA"/>
</dbReference>
<keyword evidence="11" id="KW-1185">Reference proteome</keyword>
<evidence type="ECO:0000256" key="5">
    <source>
        <dbReference type="ARBA" id="ARBA00023078"/>
    </source>
</evidence>
<keyword evidence="5" id="KW-0793">Thylakoid</keyword>
<dbReference type="InterPro" id="IPR038255">
    <property type="entry name" value="PBS_linker_sf"/>
</dbReference>
<accession>A0A1J0AGP1</accession>
<evidence type="ECO:0000313" key="10">
    <source>
        <dbReference type="EMBL" id="APB35102.1"/>
    </source>
</evidence>
<evidence type="ECO:0000256" key="1">
    <source>
        <dbReference type="ARBA" id="ARBA00004445"/>
    </source>
</evidence>
<feature type="domain" description="CpcD-like" evidence="8">
    <location>
        <begin position="231"/>
        <end position="283"/>
    </location>
</feature>